<protein>
    <submittedName>
        <fullName evidence="2">Putative membrane protein</fullName>
    </submittedName>
</protein>
<keyword evidence="1" id="KW-0812">Transmembrane</keyword>
<gene>
    <name evidence="2" type="ORF">CMUC_1361</name>
</gene>
<dbReference type="Proteomes" id="UP000503264">
    <property type="component" value="Chromosome"/>
</dbReference>
<dbReference type="InterPro" id="IPR032333">
    <property type="entry name" value="DUF4857"/>
</dbReference>
<dbReference type="AlphaFoldDB" id="A0A6G5QHF2"/>
<dbReference type="RefSeq" id="WP_169752271.1">
    <property type="nucleotide sequence ID" value="NZ_CP012542.1"/>
</dbReference>
<accession>A0A6G5QHF2</accession>
<proteinExistence type="predicted"/>
<evidence type="ECO:0000313" key="2">
    <source>
        <dbReference type="EMBL" id="QCD45125.1"/>
    </source>
</evidence>
<organism evidence="2 3">
    <name type="scientific">Campylobacter mucosalis CCUG 21559</name>
    <dbReference type="NCBI Taxonomy" id="1032067"/>
    <lineage>
        <taxon>Bacteria</taxon>
        <taxon>Pseudomonadati</taxon>
        <taxon>Campylobacterota</taxon>
        <taxon>Epsilonproteobacteria</taxon>
        <taxon>Campylobacterales</taxon>
        <taxon>Campylobacteraceae</taxon>
        <taxon>Campylobacter</taxon>
    </lineage>
</organism>
<feature type="transmembrane region" description="Helical" evidence="1">
    <location>
        <begin position="6"/>
        <end position="28"/>
    </location>
</feature>
<evidence type="ECO:0000256" key="1">
    <source>
        <dbReference type="SAM" id="Phobius"/>
    </source>
</evidence>
<keyword evidence="1" id="KW-1133">Transmembrane helix</keyword>
<name>A0A6G5QHF2_9BACT</name>
<sequence>MRALHLAVLVFASLIFSYFLPLFINLALPQTRVSEKIKYSPVINEFLYSKNDKESKTTEFKILNGESISEERFFELLPFSYYSMLISRNKFPEIFSEYGKNPSLIRKNSQNLSLRFGSNKAKFIPLYPIMNTQEKFDRMELLPFLFKFSKNSINVIDLEANSIDLNKTKIINDELKNLGFSYPAKKYFTNPSALKAFDEGAFIIDNNDTIFHIKQVNASFIINNTKISKPNIINIVVSEDPRREFYALLVSQNELGLIDYGYKFIPLDRQGYEPFSSNLSLNISPVDKILAFNSQDNIKTNVMDLNYTSIKQNSFELAKFQSKRWFKEYVLPFELKLTQPLHFYKFEFINFSYFGVLFSIILAFLYFVYNLAIKKQKMFLNSGIIAIFGIYGLIATIFYKEEK</sequence>
<evidence type="ECO:0000313" key="3">
    <source>
        <dbReference type="Proteomes" id="UP000503264"/>
    </source>
</evidence>
<keyword evidence="3" id="KW-1185">Reference proteome</keyword>
<dbReference type="Pfam" id="PF16149">
    <property type="entry name" value="DUF4857"/>
    <property type="match status" value="1"/>
</dbReference>
<keyword evidence="1" id="KW-0472">Membrane</keyword>
<feature type="transmembrane region" description="Helical" evidence="1">
    <location>
        <begin position="378"/>
        <end position="399"/>
    </location>
</feature>
<feature type="transmembrane region" description="Helical" evidence="1">
    <location>
        <begin position="351"/>
        <end position="372"/>
    </location>
</feature>
<dbReference type="EMBL" id="CP012542">
    <property type="protein sequence ID" value="QCD45125.1"/>
    <property type="molecule type" value="Genomic_DNA"/>
</dbReference>
<reference evidence="2 3" key="1">
    <citation type="submission" date="2016-07" db="EMBL/GenBank/DDBJ databases">
        <title>Comparative genomics of the Campylobacter concisus group.</title>
        <authorList>
            <person name="Miller W.G."/>
            <person name="Yee E."/>
            <person name="Chapman M.H."/>
            <person name="Huynh S."/>
            <person name="Bono J.L."/>
            <person name="On S.L.W."/>
            <person name="StLeger J."/>
            <person name="Foster G."/>
            <person name="Parker C.T."/>
        </authorList>
    </citation>
    <scope>NUCLEOTIDE SEQUENCE [LARGE SCALE GENOMIC DNA]</scope>
    <source>
        <strain evidence="2 3">CCUG 21559</strain>
    </source>
</reference>